<dbReference type="Pfam" id="PF00296">
    <property type="entry name" value="Bac_luciferase"/>
    <property type="match status" value="1"/>
</dbReference>
<dbReference type="AlphaFoldDB" id="A0AAU7AY28"/>
<dbReference type="InterPro" id="IPR011251">
    <property type="entry name" value="Luciferase-like_dom"/>
</dbReference>
<sequence length="351" mass="37135">MDIGVSVLYPPWFSLEEQLEVVRHADRLGLHSAWAPEGYGQEAVALLGLFAGQTSRIGLGAGVMQIPARQPTATAMAAATLDLLSGGRMLLGLGLSGPQVSEGFFGVPFTAALGRTREYVEIVRRTLSGRPVEFEGKHWTLPLREGGLGQGKPIKLITPPVQERMPIYLGVGGAQTTRQAGEIADGWMPFLFSPEHSGLLTAPLLEGIERAGRRREDVTVAPLVATAVDEDIEVARAAVRPLVAFYFGAMGSREKNFYVDLAERYGHGPAARACQEAFLAGDRAGAAAAIDDELLGLVALVATPDTLGARLGDYARAGVDLLIAAPLGDSAKVLEALAEHLPAQRDRAVAA</sequence>
<dbReference type="CDD" id="cd01097">
    <property type="entry name" value="Tetrahydromethanopterin_reductase"/>
    <property type="match status" value="1"/>
</dbReference>
<keyword evidence="1 3" id="KW-0560">Oxidoreductase</keyword>
<evidence type="ECO:0000259" key="2">
    <source>
        <dbReference type="Pfam" id="PF00296"/>
    </source>
</evidence>
<name>A0AAU7AY28_9ACTN</name>
<dbReference type="RefSeq" id="WP_354697768.1">
    <property type="nucleotide sequence ID" value="NZ_CP114014.1"/>
</dbReference>
<dbReference type="GO" id="GO:0016705">
    <property type="term" value="F:oxidoreductase activity, acting on paired donors, with incorporation or reduction of molecular oxygen"/>
    <property type="evidence" value="ECO:0007669"/>
    <property type="project" value="InterPro"/>
</dbReference>
<dbReference type="PANTHER" id="PTHR43244">
    <property type="match status" value="1"/>
</dbReference>
<reference evidence="3" key="1">
    <citation type="submission" date="2022-12" db="EMBL/GenBank/DDBJ databases">
        <title>Paraconexibacter alkalitolerans sp. nov. and Baekduia alba sp. nov., isolated from soil and emended description of the genera Paraconexibacter (Chun et al., 2020) and Baekduia (An et al., 2020).</title>
        <authorList>
            <person name="Vieira S."/>
            <person name="Huber K.J."/>
            <person name="Geppert A."/>
            <person name="Wolf J."/>
            <person name="Neumann-Schaal M."/>
            <person name="Muesken M."/>
            <person name="Overmann J."/>
        </authorList>
    </citation>
    <scope>NUCLEOTIDE SEQUENCE</scope>
    <source>
        <strain evidence="3">AEG42_29</strain>
    </source>
</reference>
<accession>A0AAU7AY28</accession>
<dbReference type="EC" id="1.-.-.-" evidence="3"/>
<evidence type="ECO:0000313" key="3">
    <source>
        <dbReference type="EMBL" id="XAY06537.1"/>
    </source>
</evidence>
<dbReference type="InterPro" id="IPR050564">
    <property type="entry name" value="F420-G6PD/mer"/>
</dbReference>
<dbReference type="KEGG" id="parq:DSM112329_03408"/>
<organism evidence="3">
    <name type="scientific">Paraconexibacter sp. AEG42_29</name>
    <dbReference type="NCBI Taxonomy" id="2997339"/>
    <lineage>
        <taxon>Bacteria</taxon>
        <taxon>Bacillati</taxon>
        <taxon>Actinomycetota</taxon>
        <taxon>Thermoleophilia</taxon>
        <taxon>Solirubrobacterales</taxon>
        <taxon>Paraconexibacteraceae</taxon>
        <taxon>Paraconexibacter</taxon>
    </lineage>
</organism>
<proteinExistence type="predicted"/>
<protein>
    <submittedName>
        <fullName evidence="3">Coenzyme F420-dependent oxidoreductase</fullName>
        <ecNumber evidence="3">1.-.-.-</ecNumber>
    </submittedName>
</protein>
<dbReference type="SUPFAM" id="SSF51679">
    <property type="entry name" value="Bacterial luciferase-like"/>
    <property type="match status" value="1"/>
</dbReference>
<dbReference type="Gene3D" id="3.20.20.30">
    <property type="entry name" value="Luciferase-like domain"/>
    <property type="match status" value="1"/>
</dbReference>
<feature type="domain" description="Luciferase-like" evidence="2">
    <location>
        <begin position="11"/>
        <end position="320"/>
    </location>
</feature>
<dbReference type="EMBL" id="CP114014">
    <property type="protein sequence ID" value="XAY06537.1"/>
    <property type="molecule type" value="Genomic_DNA"/>
</dbReference>
<evidence type="ECO:0000256" key="1">
    <source>
        <dbReference type="ARBA" id="ARBA00023002"/>
    </source>
</evidence>
<dbReference type="PANTHER" id="PTHR43244:SF1">
    <property type="entry name" value="5,10-METHYLENETETRAHYDROMETHANOPTERIN REDUCTASE"/>
    <property type="match status" value="1"/>
</dbReference>
<dbReference type="InterPro" id="IPR036661">
    <property type="entry name" value="Luciferase-like_sf"/>
</dbReference>
<gene>
    <name evidence="3" type="ORF">DSM112329_03408</name>
</gene>